<reference evidence="2" key="1">
    <citation type="submission" date="2021-04" db="EMBL/GenBank/DDBJ databases">
        <authorList>
            <person name="Zhang D.-C."/>
        </authorList>
    </citation>
    <scope>NUCLEOTIDE SEQUENCE</scope>
    <source>
        <strain evidence="2">CGMCC 1.15697</strain>
    </source>
</reference>
<dbReference type="Gene3D" id="3.10.620.30">
    <property type="match status" value="1"/>
</dbReference>
<name>A0A8J7SLM2_9PROT</name>
<feature type="chain" id="PRO_5035299656" evidence="1">
    <location>
        <begin position="40"/>
        <end position="227"/>
    </location>
</feature>
<accession>A0A8J7SLM2</accession>
<dbReference type="InterPro" id="IPR010319">
    <property type="entry name" value="Transglutaminase-like_Cys_pept"/>
</dbReference>
<dbReference type="RefSeq" id="WP_210680924.1">
    <property type="nucleotide sequence ID" value="NZ_JAGMWN010000002.1"/>
</dbReference>
<dbReference type="Proteomes" id="UP000672602">
    <property type="component" value="Unassembled WGS sequence"/>
</dbReference>
<comment type="caution">
    <text evidence="2">The sequence shown here is derived from an EMBL/GenBank/DDBJ whole genome shotgun (WGS) entry which is preliminary data.</text>
</comment>
<feature type="signal peptide" evidence="1">
    <location>
        <begin position="1"/>
        <end position="39"/>
    </location>
</feature>
<organism evidence="2 3">
    <name type="scientific">Marivibrio halodurans</name>
    <dbReference type="NCBI Taxonomy" id="2039722"/>
    <lineage>
        <taxon>Bacteria</taxon>
        <taxon>Pseudomonadati</taxon>
        <taxon>Pseudomonadota</taxon>
        <taxon>Alphaproteobacteria</taxon>
        <taxon>Rhodospirillales</taxon>
        <taxon>Rhodospirillaceae</taxon>
        <taxon>Marivibrio</taxon>
    </lineage>
</organism>
<protein>
    <submittedName>
        <fullName evidence="2">Transglutaminase-like cysteine peptidase</fullName>
    </submittedName>
</protein>
<evidence type="ECO:0000256" key="1">
    <source>
        <dbReference type="SAM" id="SignalP"/>
    </source>
</evidence>
<dbReference type="PANTHER" id="PTHR39327">
    <property type="match status" value="1"/>
</dbReference>
<sequence>MRATMMQPKQLVHRARRAGRLCLLIAALAAAGVAAPAMAAGYKLFGTNEIQSDSLEKFNKWTEALSRYDDEKGNELDVCQPSASEKCHVARWRIFLKQIAGRPPMEQLQLVNEYLNKWLYVIDPVNYNKKDYWATPRQFMYRNGDCEDYAFAKYASLVHLGFPKDKMRIVVLNDLNLKIPHAVLVVYMDETGYLLDNQIAKVIEANRVTHYKPIFSINEQHWWLHRG</sequence>
<dbReference type="PANTHER" id="PTHR39327:SF1">
    <property type="entry name" value="BLR5470 PROTEIN"/>
    <property type="match status" value="1"/>
</dbReference>
<dbReference type="Pfam" id="PF06035">
    <property type="entry name" value="Peptidase_C93"/>
    <property type="match status" value="1"/>
</dbReference>
<keyword evidence="3" id="KW-1185">Reference proteome</keyword>
<dbReference type="EMBL" id="JAGMWN010000002">
    <property type="protein sequence ID" value="MBP5856341.1"/>
    <property type="molecule type" value="Genomic_DNA"/>
</dbReference>
<evidence type="ECO:0000313" key="3">
    <source>
        <dbReference type="Proteomes" id="UP000672602"/>
    </source>
</evidence>
<keyword evidence="1" id="KW-0732">Signal</keyword>
<evidence type="ECO:0000313" key="2">
    <source>
        <dbReference type="EMBL" id="MBP5856341.1"/>
    </source>
</evidence>
<dbReference type="AlphaFoldDB" id="A0A8J7SLM2"/>
<gene>
    <name evidence="2" type="ORF">KAJ83_04935</name>
</gene>
<proteinExistence type="predicted"/>